<dbReference type="Pfam" id="PF25019">
    <property type="entry name" value="LRR_R13L1-DRL21"/>
    <property type="match status" value="1"/>
</dbReference>
<protein>
    <recommendedName>
        <fullName evidence="1">R13L1/DRL21-like LRR repeat region domain-containing protein</fullName>
    </recommendedName>
</protein>
<dbReference type="PANTHER" id="PTHR23155">
    <property type="entry name" value="DISEASE RESISTANCE PROTEIN RP"/>
    <property type="match status" value="1"/>
</dbReference>
<reference evidence="2 3" key="1">
    <citation type="submission" date="2024-02" db="EMBL/GenBank/DDBJ databases">
        <title>High-quality chromosome-scale genome assembly of Pensacola bahiagrass (Paspalum notatum Flugge var. saurae).</title>
        <authorList>
            <person name="Vega J.M."/>
            <person name="Podio M."/>
            <person name="Orjuela J."/>
            <person name="Siena L.A."/>
            <person name="Pessino S.C."/>
            <person name="Combes M.C."/>
            <person name="Mariac C."/>
            <person name="Albertini E."/>
            <person name="Pupilli F."/>
            <person name="Ortiz J.P.A."/>
            <person name="Leblanc O."/>
        </authorList>
    </citation>
    <scope>NUCLEOTIDE SEQUENCE [LARGE SCALE GENOMIC DNA]</scope>
    <source>
        <strain evidence="2">R1</strain>
        <tissue evidence="2">Leaf</tissue>
    </source>
</reference>
<evidence type="ECO:0000313" key="2">
    <source>
        <dbReference type="EMBL" id="WVZ91054.1"/>
    </source>
</evidence>
<dbReference type="EMBL" id="CP144752">
    <property type="protein sequence ID" value="WVZ91054.1"/>
    <property type="molecule type" value="Genomic_DNA"/>
</dbReference>
<organism evidence="2 3">
    <name type="scientific">Paspalum notatum var. saurae</name>
    <dbReference type="NCBI Taxonomy" id="547442"/>
    <lineage>
        <taxon>Eukaryota</taxon>
        <taxon>Viridiplantae</taxon>
        <taxon>Streptophyta</taxon>
        <taxon>Embryophyta</taxon>
        <taxon>Tracheophyta</taxon>
        <taxon>Spermatophyta</taxon>
        <taxon>Magnoliopsida</taxon>
        <taxon>Liliopsida</taxon>
        <taxon>Poales</taxon>
        <taxon>Poaceae</taxon>
        <taxon>PACMAD clade</taxon>
        <taxon>Panicoideae</taxon>
        <taxon>Andropogonodae</taxon>
        <taxon>Paspaleae</taxon>
        <taxon>Paspalinae</taxon>
        <taxon>Paspalum</taxon>
    </lineage>
</organism>
<dbReference type="SUPFAM" id="SSF52540">
    <property type="entry name" value="P-loop containing nucleoside triphosphate hydrolases"/>
    <property type="match status" value="1"/>
</dbReference>
<dbReference type="InterPro" id="IPR044974">
    <property type="entry name" value="Disease_R_plants"/>
</dbReference>
<gene>
    <name evidence="2" type="ORF">U9M48_037276</name>
</gene>
<dbReference type="AlphaFoldDB" id="A0AAQ3UG34"/>
<dbReference type="SUPFAM" id="SSF52047">
    <property type="entry name" value="RNI-like"/>
    <property type="match status" value="1"/>
</dbReference>
<dbReference type="InterPro" id="IPR042197">
    <property type="entry name" value="Apaf_helical"/>
</dbReference>
<proteinExistence type="predicted"/>
<accession>A0AAQ3UG34</accession>
<feature type="domain" description="R13L1/DRL21-like LRR repeat region" evidence="1">
    <location>
        <begin position="306"/>
        <end position="401"/>
    </location>
</feature>
<dbReference type="PRINTS" id="PR00364">
    <property type="entry name" value="DISEASERSIST"/>
</dbReference>
<dbReference type="Proteomes" id="UP001341281">
    <property type="component" value="Chromosome 08"/>
</dbReference>
<evidence type="ECO:0000259" key="1">
    <source>
        <dbReference type="Pfam" id="PF25019"/>
    </source>
</evidence>
<name>A0AAQ3UG34_PASNO</name>
<dbReference type="InterPro" id="IPR027417">
    <property type="entry name" value="P-loop_NTPase"/>
</dbReference>
<dbReference type="PANTHER" id="PTHR23155:SF1188">
    <property type="entry name" value="OS11G0492300 PROTEIN"/>
    <property type="match status" value="1"/>
</dbReference>
<sequence>MYAELADLQRKLATVMNGQRVFLVLDDVWNERRDQGVVLCSYDSCKGLPDHSYHSERGSGKADTDYAFLSPKLFKVDDIPINLIKIGKSIVIKCKGLPLAIKTLGSMLRYENDQRRWMNVLESELWDLKEPRDEILVALELSYKHMPLDSCDDSYLLHDLIHDLACFFAEEEFYRTEGDTSAEIPQNVRYLSINKAITSADISVFPHSIRVIRVMSFDDKHETILPESLFSTSNKLRVLGNPALVLHDCVGSLKLLRHLIMDRYYGSSTWTLHMQNLVLSGVGQLTRTRLHTFPQMRIGHHCSFNIRELRNINQIRELSISGLNKIYHVEDAIEAQLQSKKHLRSLSLWFDEDEDECLCGLRPEHMNVTTPPDQLLLRDSLRPHQNIRELGIFRYNSGEYP</sequence>
<dbReference type="GO" id="GO:0043531">
    <property type="term" value="F:ADP binding"/>
    <property type="evidence" value="ECO:0007669"/>
    <property type="project" value="InterPro"/>
</dbReference>
<dbReference type="Gene3D" id="1.10.8.430">
    <property type="entry name" value="Helical domain of apoptotic protease-activating factors"/>
    <property type="match status" value="1"/>
</dbReference>
<dbReference type="GO" id="GO:0098542">
    <property type="term" value="P:defense response to other organism"/>
    <property type="evidence" value="ECO:0007669"/>
    <property type="project" value="TreeGrafter"/>
</dbReference>
<evidence type="ECO:0000313" key="3">
    <source>
        <dbReference type="Proteomes" id="UP001341281"/>
    </source>
</evidence>
<dbReference type="InterPro" id="IPR056789">
    <property type="entry name" value="LRR_R13L1-DRL21"/>
</dbReference>
<keyword evidence="3" id="KW-1185">Reference proteome</keyword>